<organism evidence="2 3">
    <name type="scientific">Hamadaea flava</name>
    <dbReference type="NCBI Taxonomy" id="1742688"/>
    <lineage>
        <taxon>Bacteria</taxon>
        <taxon>Bacillati</taxon>
        <taxon>Actinomycetota</taxon>
        <taxon>Actinomycetes</taxon>
        <taxon>Micromonosporales</taxon>
        <taxon>Micromonosporaceae</taxon>
        <taxon>Hamadaea</taxon>
    </lineage>
</organism>
<evidence type="ECO:0000313" key="3">
    <source>
        <dbReference type="Proteomes" id="UP001595816"/>
    </source>
</evidence>
<evidence type="ECO:0000313" key="2">
    <source>
        <dbReference type="EMBL" id="MFC4132818.1"/>
    </source>
</evidence>
<proteinExistence type="predicted"/>
<feature type="region of interest" description="Disordered" evidence="1">
    <location>
        <begin position="1"/>
        <end position="65"/>
    </location>
</feature>
<dbReference type="Proteomes" id="UP001595816">
    <property type="component" value="Unassembled WGS sequence"/>
</dbReference>
<protein>
    <submittedName>
        <fullName evidence="2">Uncharacterized protein</fullName>
    </submittedName>
</protein>
<feature type="compositionally biased region" description="Acidic residues" evidence="1">
    <location>
        <begin position="7"/>
        <end position="23"/>
    </location>
</feature>
<comment type="caution">
    <text evidence="2">The sequence shown here is derived from an EMBL/GenBank/DDBJ whole genome shotgun (WGS) entry which is preliminary data.</text>
</comment>
<dbReference type="RefSeq" id="WP_253752506.1">
    <property type="nucleotide sequence ID" value="NZ_JAMZDZ010000001.1"/>
</dbReference>
<feature type="compositionally biased region" description="Low complexity" evidence="1">
    <location>
        <begin position="24"/>
        <end position="41"/>
    </location>
</feature>
<accession>A0ABV8LQZ4</accession>
<name>A0ABV8LQZ4_9ACTN</name>
<dbReference type="EMBL" id="JBHSAY010000009">
    <property type="protein sequence ID" value="MFC4132818.1"/>
    <property type="molecule type" value="Genomic_DNA"/>
</dbReference>
<sequence>MSRDAIEPIEEDENTAEAVDDEVPVAALAPPDGDTPDAATPIFREPGEEPVYRTSAEPQGDPIYR</sequence>
<reference evidence="3" key="1">
    <citation type="journal article" date="2019" name="Int. J. Syst. Evol. Microbiol.">
        <title>The Global Catalogue of Microorganisms (GCM) 10K type strain sequencing project: providing services to taxonomists for standard genome sequencing and annotation.</title>
        <authorList>
            <consortium name="The Broad Institute Genomics Platform"/>
            <consortium name="The Broad Institute Genome Sequencing Center for Infectious Disease"/>
            <person name="Wu L."/>
            <person name="Ma J."/>
        </authorList>
    </citation>
    <scope>NUCLEOTIDE SEQUENCE [LARGE SCALE GENOMIC DNA]</scope>
    <source>
        <strain evidence="3">CGMCC 4.7289</strain>
    </source>
</reference>
<gene>
    <name evidence="2" type="ORF">ACFOZ4_19590</name>
</gene>
<evidence type="ECO:0000256" key="1">
    <source>
        <dbReference type="SAM" id="MobiDB-lite"/>
    </source>
</evidence>
<keyword evidence="3" id="KW-1185">Reference proteome</keyword>